<name>A0A0V0GZK4_SOLCH</name>
<dbReference type="AlphaFoldDB" id="A0A0V0GZK4"/>
<dbReference type="EMBL" id="GEDG01027906">
    <property type="protein sequence ID" value="JAP13528.1"/>
    <property type="molecule type" value="Transcribed_RNA"/>
</dbReference>
<evidence type="ECO:0000313" key="1">
    <source>
        <dbReference type="EMBL" id="JAP13528.1"/>
    </source>
</evidence>
<sequence length="63" mass="7485">MNNSISFILNEKLGNFRCQNEADFNFEQKSFELFTVKWIVDVRQSLFLISLCIELNHTLPQFL</sequence>
<accession>A0A0V0GZK4</accession>
<organism evidence="1">
    <name type="scientific">Solanum chacoense</name>
    <name type="common">Chaco potato</name>
    <dbReference type="NCBI Taxonomy" id="4108"/>
    <lineage>
        <taxon>Eukaryota</taxon>
        <taxon>Viridiplantae</taxon>
        <taxon>Streptophyta</taxon>
        <taxon>Embryophyta</taxon>
        <taxon>Tracheophyta</taxon>
        <taxon>Spermatophyta</taxon>
        <taxon>Magnoliopsida</taxon>
        <taxon>eudicotyledons</taxon>
        <taxon>Gunneridae</taxon>
        <taxon>Pentapetalae</taxon>
        <taxon>asterids</taxon>
        <taxon>lamiids</taxon>
        <taxon>Solanales</taxon>
        <taxon>Solanaceae</taxon>
        <taxon>Solanoideae</taxon>
        <taxon>Solaneae</taxon>
        <taxon>Solanum</taxon>
    </lineage>
</organism>
<protein>
    <submittedName>
        <fullName evidence="1">Putative ovule protein</fullName>
    </submittedName>
</protein>
<reference evidence="1" key="1">
    <citation type="submission" date="2015-12" db="EMBL/GenBank/DDBJ databases">
        <title>Gene expression during late stages of embryo sac development: a critical building block for successful pollen-pistil interactions.</title>
        <authorList>
            <person name="Liu Y."/>
            <person name="Joly V."/>
            <person name="Sabar M."/>
            <person name="Matton D.P."/>
        </authorList>
    </citation>
    <scope>NUCLEOTIDE SEQUENCE</scope>
</reference>
<proteinExistence type="predicted"/>